<evidence type="ECO:0000256" key="1">
    <source>
        <dbReference type="ARBA" id="ARBA00008455"/>
    </source>
</evidence>
<evidence type="ECO:0000313" key="9">
    <source>
        <dbReference type="Proteomes" id="UP000237000"/>
    </source>
</evidence>
<feature type="compositionally biased region" description="Acidic residues" evidence="6">
    <location>
        <begin position="88"/>
        <end position="104"/>
    </location>
</feature>
<dbReference type="PROSITE" id="PS00640">
    <property type="entry name" value="THIOL_PROTEASE_ASN"/>
    <property type="match status" value="1"/>
</dbReference>
<proteinExistence type="inferred from homology"/>
<dbReference type="SMART" id="SM00645">
    <property type="entry name" value="Pept_C1"/>
    <property type="match status" value="1"/>
</dbReference>
<gene>
    <name evidence="8" type="ORF">TorRG33x02_233600</name>
</gene>
<keyword evidence="9" id="KW-1185">Reference proteome</keyword>
<dbReference type="STRING" id="63057.A0A2P5E5N9"/>
<evidence type="ECO:0000259" key="7">
    <source>
        <dbReference type="SMART" id="SM00645"/>
    </source>
</evidence>
<reference evidence="9" key="1">
    <citation type="submission" date="2016-06" db="EMBL/GenBank/DDBJ databases">
        <title>Parallel loss of symbiosis genes in relatives of nitrogen-fixing non-legume Parasponia.</title>
        <authorList>
            <person name="Van Velzen R."/>
            <person name="Holmer R."/>
            <person name="Bu F."/>
            <person name="Rutten L."/>
            <person name="Van Zeijl A."/>
            <person name="Liu W."/>
            <person name="Santuari L."/>
            <person name="Cao Q."/>
            <person name="Sharma T."/>
            <person name="Shen D."/>
            <person name="Roswanjaya Y."/>
            <person name="Wardhani T."/>
            <person name="Kalhor M.S."/>
            <person name="Jansen J."/>
            <person name="Van den Hoogen J."/>
            <person name="Gungor B."/>
            <person name="Hartog M."/>
            <person name="Hontelez J."/>
            <person name="Verver J."/>
            <person name="Yang W.-C."/>
            <person name="Schijlen E."/>
            <person name="Repin R."/>
            <person name="Schilthuizen M."/>
            <person name="Schranz E."/>
            <person name="Heidstra R."/>
            <person name="Miyata K."/>
            <person name="Fedorova E."/>
            <person name="Kohlen W."/>
            <person name="Bisseling T."/>
            <person name="Smit S."/>
            <person name="Geurts R."/>
        </authorList>
    </citation>
    <scope>NUCLEOTIDE SEQUENCE [LARGE SCALE GENOMIC DNA]</scope>
    <source>
        <strain evidence="9">cv. RG33-2</strain>
    </source>
</reference>
<dbReference type="Proteomes" id="UP000237000">
    <property type="component" value="Unassembled WGS sequence"/>
</dbReference>
<dbReference type="PRINTS" id="PR00705">
    <property type="entry name" value="PAPAIN"/>
</dbReference>
<organism evidence="8 9">
    <name type="scientific">Trema orientale</name>
    <name type="common">Charcoal tree</name>
    <name type="synonym">Celtis orientalis</name>
    <dbReference type="NCBI Taxonomy" id="63057"/>
    <lineage>
        <taxon>Eukaryota</taxon>
        <taxon>Viridiplantae</taxon>
        <taxon>Streptophyta</taxon>
        <taxon>Embryophyta</taxon>
        <taxon>Tracheophyta</taxon>
        <taxon>Spermatophyta</taxon>
        <taxon>Magnoliopsida</taxon>
        <taxon>eudicotyledons</taxon>
        <taxon>Gunneridae</taxon>
        <taxon>Pentapetalae</taxon>
        <taxon>rosids</taxon>
        <taxon>fabids</taxon>
        <taxon>Rosales</taxon>
        <taxon>Cannabaceae</taxon>
        <taxon>Trema</taxon>
    </lineage>
</organism>
<evidence type="ECO:0000256" key="5">
    <source>
        <dbReference type="ARBA" id="ARBA00023157"/>
    </source>
</evidence>
<dbReference type="InterPro" id="IPR038765">
    <property type="entry name" value="Papain-like_cys_pep_sf"/>
</dbReference>
<protein>
    <submittedName>
        <fullName evidence="8">Peptidase C1A</fullName>
    </submittedName>
</protein>
<dbReference type="InterPro" id="IPR000668">
    <property type="entry name" value="Peptidase_C1A_C"/>
</dbReference>
<dbReference type="Pfam" id="PF00112">
    <property type="entry name" value="Peptidase_C1"/>
    <property type="match status" value="1"/>
</dbReference>
<dbReference type="InterPro" id="IPR039417">
    <property type="entry name" value="Peptidase_C1A_papain-like"/>
</dbReference>
<sequence>MDFLGVFLQGFSVFGYRILYLDYRKSGILSPVRDQNETGTCWAMAVTSCIESVMRQHHNVDVRLSVQDLVDSCTYDSTKLRNICSSSSDDDDDDEDEDDDDDNDNSGGLPDHCFLFISRHGVCLDEDCPFTGRPPTICAAPRFPEHRRFFPLKHIPPPAPTNVRLENGYREVEGKENIMKALLKSTLVDILFCVGEKTDHLVLLVGYGEDILTNIPFWIIQNSWGVEWGKEGFGRILCDDEYNNITAYVPSFVQNLPTGPSRPSP</sequence>
<dbReference type="EMBL" id="JXTC01000230">
    <property type="protein sequence ID" value="PON80864.1"/>
    <property type="molecule type" value="Genomic_DNA"/>
</dbReference>
<evidence type="ECO:0000256" key="3">
    <source>
        <dbReference type="ARBA" id="ARBA00022801"/>
    </source>
</evidence>
<evidence type="ECO:0000256" key="4">
    <source>
        <dbReference type="ARBA" id="ARBA00022807"/>
    </source>
</evidence>
<dbReference type="CDD" id="cd02248">
    <property type="entry name" value="Peptidase_C1A"/>
    <property type="match status" value="1"/>
</dbReference>
<keyword evidence="5" id="KW-1015">Disulfide bond</keyword>
<dbReference type="PROSITE" id="PS00139">
    <property type="entry name" value="THIOL_PROTEASE_CYS"/>
    <property type="match status" value="1"/>
</dbReference>
<evidence type="ECO:0000256" key="6">
    <source>
        <dbReference type="SAM" id="MobiDB-lite"/>
    </source>
</evidence>
<name>A0A2P5E5N9_TREOI</name>
<dbReference type="Gene3D" id="3.90.70.10">
    <property type="entry name" value="Cysteine proteinases"/>
    <property type="match status" value="1"/>
</dbReference>
<dbReference type="InterPro" id="IPR013128">
    <property type="entry name" value="Peptidase_C1A"/>
</dbReference>
<dbReference type="InterPro" id="IPR025661">
    <property type="entry name" value="Pept_asp_AS"/>
</dbReference>
<keyword evidence="3" id="KW-0378">Hydrolase</keyword>
<feature type="region of interest" description="Disordered" evidence="6">
    <location>
        <begin position="84"/>
        <end position="106"/>
    </location>
</feature>
<evidence type="ECO:0000313" key="8">
    <source>
        <dbReference type="EMBL" id="PON80864.1"/>
    </source>
</evidence>
<dbReference type="PANTHER" id="PTHR12411">
    <property type="entry name" value="CYSTEINE PROTEASE FAMILY C1-RELATED"/>
    <property type="match status" value="1"/>
</dbReference>
<comment type="similarity">
    <text evidence="1">Belongs to the peptidase C1 family.</text>
</comment>
<comment type="caution">
    <text evidence="8">The sequence shown here is derived from an EMBL/GenBank/DDBJ whole genome shotgun (WGS) entry which is preliminary data.</text>
</comment>
<dbReference type="AlphaFoldDB" id="A0A2P5E5N9"/>
<accession>A0A2P5E5N9</accession>
<evidence type="ECO:0000256" key="2">
    <source>
        <dbReference type="ARBA" id="ARBA00022670"/>
    </source>
</evidence>
<keyword evidence="2" id="KW-0645">Protease</keyword>
<feature type="domain" description="Peptidase C1A papain C-terminal" evidence="7">
    <location>
        <begin position="17"/>
        <end position="254"/>
    </location>
</feature>
<dbReference type="InterPro" id="IPR000169">
    <property type="entry name" value="Pept_cys_AS"/>
</dbReference>
<keyword evidence="4" id="KW-0788">Thiol protease</keyword>
<dbReference type="InParanoid" id="A0A2P5E5N9"/>
<dbReference type="SUPFAM" id="SSF54001">
    <property type="entry name" value="Cysteine proteinases"/>
    <property type="match status" value="1"/>
</dbReference>
<dbReference type="OrthoDB" id="1651340at2759"/>
<dbReference type="GO" id="GO:0006508">
    <property type="term" value="P:proteolysis"/>
    <property type="evidence" value="ECO:0007669"/>
    <property type="project" value="UniProtKB-KW"/>
</dbReference>
<dbReference type="GO" id="GO:0008234">
    <property type="term" value="F:cysteine-type peptidase activity"/>
    <property type="evidence" value="ECO:0007669"/>
    <property type="project" value="UniProtKB-KW"/>
</dbReference>